<feature type="signal peptide" evidence="2">
    <location>
        <begin position="1"/>
        <end position="29"/>
    </location>
</feature>
<sequence>MTRLAWALCHIWLLILAVAVCVPLPTVLARSFPRINPTDDLSQMISKSLKAYFLGAQKQYDAWDFKHRVLELDPCDLFEFPWSDRLTQQVFLQMIQTLYDLRHSKQLEVRLLLNRYKLHRDNLALARLNNDVSRMQQLHHYQAAMFLSQLPTPTWFKMRGKIDGRRVPHWQGFPGKFTFLNDPQHPEAVEIILKYLRVPEQDMSKYLSKGEHATPDEESSTAKAFENLFSEYMLPSFVPDNKLLMHIQNEANLYIEEVHREASAMLVKRLKAGRIGLPPVFQQIVRYPVPQRPFALKDIIGPNKSVELGDVFIRAFFLLLTADEDFPLELPAEDFLDPQVTARALLTSGMDEPTGSGENKPQFPPQTLDNLATQLIHTVTHERDSRLELQKWMQTVNRGQPGILQDLFEGSGYESDTSHDRRQPPGKLRRTRSSGELNLSKLGLLGDPVPVPDEALCPESREVAAVASAGLATDPCRLVGLCDDRRPVGEYTITPRAMVAALLPIVATDADDEAVEVRFMSAGDVDLLLLLPLSPGAVPRAVDRHASGMSRLLLQASTTVGAGEAVAIVDTGDASAAVVVAVVSEAEMAKTAGEAEPRSGQPANSWVLVHHASVSWQCHASDPPPIQADWLDSTGPTG</sequence>
<evidence type="ECO:0000313" key="3">
    <source>
        <dbReference type="EMBL" id="RKO96738.1"/>
    </source>
</evidence>
<gene>
    <name evidence="3" type="ORF">CAUPRSCDRAFT_11569</name>
</gene>
<organism evidence="3 4">
    <name type="scientific">Caulochytrium protostelioides</name>
    <dbReference type="NCBI Taxonomy" id="1555241"/>
    <lineage>
        <taxon>Eukaryota</taxon>
        <taxon>Fungi</taxon>
        <taxon>Fungi incertae sedis</taxon>
        <taxon>Chytridiomycota</taxon>
        <taxon>Chytridiomycota incertae sedis</taxon>
        <taxon>Chytridiomycetes</taxon>
        <taxon>Caulochytriales</taxon>
        <taxon>Caulochytriaceae</taxon>
        <taxon>Caulochytrium</taxon>
    </lineage>
</organism>
<feature type="chain" id="PRO_5020279855" evidence="2">
    <location>
        <begin position="30"/>
        <end position="638"/>
    </location>
</feature>
<proteinExistence type="predicted"/>
<evidence type="ECO:0000313" key="4">
    <source>
        <dbReference type="Proteomes" id="UP000268535"/>
    </source>
</evidence>
<dbReference type="EMBL" id="ML009660">
    <property type="protein sequence ID" value="RKO96738.1"/>
    <property type="molecule type" value="Genomic_DNA"/>
</dbReference>
<feature type="region of interest" description="Disordered" evidence="1">
    <location>
        <begin position="403"/>
        <end position="434"/>
    </location>
</feature>
<name>A0A4P9WX04_9FUNG</name>
<keyword evidence="2" id="KW-0732">Signal</keyword>
<evidence type="ECO:0000256" key="1">
    <source>
        <dbReference type="SAM" id="MobiDB-lite"/>
    </source>
</evidence>
<protein>
    <submittedName>
        <fullName evidence="3">Uncharacterized protein</fullName>
    </submittedName>
</protein>
<reference evidence="4" key="1">
    <citation type="journal article" date="2018" name="Nat. Microbiol.">
        <title>Leveraging single-cell genomics to expand the fungal tree of life.</title>
        <authorList>
            <person name="Ahrendt S.R."/>
            <person name="Quandt C.A."/>
            <person name="Ciobanu D."/>
            <person name="Clum A."/>
            <person name="Salamov A."/>
            <person name="Andreopoulos B."/>
            <person name="Cheng J.F."/>
            <person name="Woyke T."/>
            <person name="Pelin A."/>
            <person name="Henrissat B."/>
            <person name="Reynolds N.K."/>
            <person name="Benny G.L."/>
            <person name="Smith M.E."/>
            <person name="James T.Y."/>
            <person name="Grigoriev I.V."/>
        </authorList>
    </citation>
    <scope>NUCLEOTIDE SEQUENCE [LARGE SCALE GENOMIC DNA]</scope>
    <source>
        <strain evidence="4">ATCC 52028</strain>
    </source>
</reference>
<dbReference type="AlphaFoldDB" id="A0A4P9WX04"/>
<evidence type="ECO:0000256" key="2">
    <source>
        <dbReference type="SAM" id="SignalP"/>
    </source>
</evidence>
<accession>A0A4P9WX04</accession>
<dbReference type="Proteomes" id="UP000268535">
    <property type="component" value="Unassembled WGS sequence"/>
</dbReference>